<keyword evidence="4" id="KW-1185">Reference proteome</keyword>
<evidence type="ECO:0000313" key="2">
    <source>
        <dbReference type="EMBL" id="CAF1160999.1"/>
    </source>
</evidence>
<dbReference type="InterPro" id="IPR036855">
    <property type="entry name" value="Znf_CCCH_sf"/>
</dbReference>
<evidence type="ECO:0000313" key="3">
    <source>
        <dbReference type="EMBL" id="CAF1409699.1"/>
    </source>
</evidence>
<gene>
    <name evidence="3" type="ORF">JXQ802_LOCUS35204</name>
    <name evidence="2" type="ORF">PYM288_LOCUS22742</name>
</gene>
<dbReference type="PANTHER" id="PTHR12930:SF0">
    <property type="entry name" value="RING FINGER PROTEIN 113B"/>
    <property type="match status" value="1"/>
</dbReference>
<evidence type="ECO:0000313" key="4">
    <source>
        <dbReference type="Proteomes" id="UP000663870"/>
    </source>
</evidence>
<dbReference type="PANTHER" id="PTHR12930">
    <property type="entry name" value="ZINC FINGER PROTEIN 183"/>
    <property type="match status" value="1"/>
</dbReference>
<name>A0A815LGD0_9BILA</name>
<reference evidence="3" key="1">
    <citation type="submission" date="2021-02" db="EMBL/GenBank/DDBJ databases">
        <authorList>
            <person name="Nowell W R."/>
        </authorList>
    </citation>
    <scope>NUCLEOTIDE SEQUENCE</scope>
</reference>
<dbReference type="AlphaFoldDB" id="A0A815LGD0"/>
<sequence length="131" mass="14936">MSADNINSTSSCVFFKASIRRGNITTSSKCRQDSSSVTTTINKRRQQRIGNDNEDNNNDTNDSITKENLFDAKADDSGLVQNKGPIRAPTNLHVSVHWDYQPDICYCDFGDNCKFLHDRSDYKHGWQLERE</sequence>
<dbReference type="GO" id="GO:0046872">
    <property type="term" value="F:metal ion binding"/>
    <property type="evidence" value="ECO:0007669"/>
    <property type="project" value="InterPro"/>
</dbReference>
<dbReference type="EMBL" id="CAJNOL010001722">
    <property type="protein sequence ID" value="CAF1409699.1"/>
    <property type="molecule type" value="Genomic_DNA"/>
</dbReference>
<proteinExistence type="predicted"/>
<feature type="compositionally biased region" description="Polar residues" evidence="1">
    <location>
        <begin position="26"/>
        <end position="41"/>
    </location>
</feature>
<dbReference type="EMBL" id="CAJNOH010000996">
    <property type="protein sequence ID" value="CAF1160999.1"/>
    <property type="molecule type" value="Genomic_DNA"/>
</dbReference>
<dbReference type="InterPro" id="IPR039971">
    <property type="entry name" value="CWC24-like"/>
</dbReference>
<evidence type="ECO:0008006" key="5">
    <source>
        <dbReference type="Google" id="ProtNLM"/>
    </source>
</evidence>
<comment type="caution">
    <text evidence="3">The sequence shown here is derived from an EMBL/GenBank/DDBJ whole genome shotgun (WGS) entry which is preliminary data.</text>
</comment>
<protein>
    <recommendedName>
        <fullName evidence="5">C3H1-type domain-containing protein</fullName>
    </recommendedName>
</protein>
<feature type="region of interest" description="Disordered" evidence="1">
    <location>
        <begin position="26"/>
        <end position="65"/>
    </location>
</feature>
<accession>A0A815LGD0</accession>
<dbReference type="Proteomes" id="UP000663870">
    <property type="component" value="Unassembled WGS sequence"/>
</dbReference>
<organism evidence="3 4">
    <name type="scientific">Rotaria sordida</name>
    <dbReference type="NCBI Taxonomy" id="392033"/>
    <lineage>
        <taxon>Eukaryota</taxon>
        <taxon>Metazoa</taxon>
        <taxon>Spiralia</taxon>
        <taxon>Gnathifera</taxon>
        <taxon>Rotifera</taxon>
        <taxon>Eurotatoria</taxon>
        <taxon>Bdelloidea</taxon>
        <taxon>Philodinida</taxon>
        <taxon>Philodinidae</taxon>
        <taxon>Rotaria</taxon>
    </lineage>
</organism>
<dbReference type="Proteomes" id="UP000663854">
    <property type="component" value="Unassembled WGS sequence"/>
</dbReference>
<dbReference type="GO" id="GO:0034247">
    <property type="term" value="P:snoRNA splicing"/>
    <property type="evidence" value="ECO:0007669"/>
    <property type="project" value="TreeGrafter"/>
</dbReference>
<evidence type="ECO:0000256" key="1">
    <source>
        <dbReference type="SAM" id="MobiDB-lite"/>
    </source>
</evidence>
<dbReference type="GO" id="GO:0005684">
    <property type="term" value="C:U2-type spliceosomal complex"/>
    <property type="evidence" value="ECO:0007669"/>
    <property type="project" value="TreeGrafter"/>
</dbReference>
<dbReference type="SUPFAM" id="SSF90229">
    <property type="entry name" value="CCCH zinc finger"/>
    <property type="match status" value="1"/>
</dbReference>